<reference evidence="2 3" key="2">
    <citation type="submission" date="2019-01" db="EMBL/GenBank/DDBJ databases">
        <title>The decoding of complex shrimp genome reveals the adaptation for benthos swimmer, frequently molting mechanism and breeding impact on genome.</title>
        <authorList>
            <person name="Sun Y."/>
            <person name="Gao Y."/>
            <person name="Yu Y."/>
        </authorList>
    </citation>
    <scope>NUCLEOTIDE SEQUENCE [LARGE SCALE GENOMIC DNA]</scope>
    <source>
        <tissue evidence="2">Muscle</tissue>
    </source>
</reference>
<dbReference type="PANTHER" id="PTHR15261">
    <property type="entry name" value="THROMBOSPONDIN-TYPE LAMININ G DOMAIN AND EAR REPEAT-CONTAINING"/>
    <property type="match status" value="1"/>
</dbReference>
<dbReference type="GO" id="GO:0007165">
    <property type="term" value="P:signal transduction"/>
    <property type="evidence" value="ECO:0007669"/>
    <property type="project" value="TreeGrafter"/>
</dbReference>
<accession>A0A423T7A9</accession>
<feature type="compositionally biased region" description="Pro residues" evidence="1">
    <location>
        <begin position="1540"/>
        <end position="1568"/>
    </location>
</feature>
<organism evidence="2 3">
    <name type="scientific">Penaeus vannamei</name>
    <name type="common">Whiteleg shrimp</name>
    <name type="synonym">Litopenaeus vannamei</name>
    <dbReference type="NCBI Taxonomy" id="6689"/>
    <lineage>
        <taxon>Eukaryota</taxon>
        <taxon>Metazoa</taxon>
        <taxon>Ecdysozoa</taxon>
        <taxon>Arthropoda</taxon>
        <taxon>Crustacea</taxon>
        <taxon>Multicrustacea</taxon>
        <taxon>Malacostraca</taxon>
        <taxon>Eumalacostraca</taxon>
        <taxon>Eucarida</taxon>
        <taxon>Decapoda</taxon>
        <taxon>Dendrobranchiata</taxon>
        <taxon>Penaeoidea</taxon>
        <taxon>Penaeidae</taxon>
        <taxon>Penaeus</taxon>
    </lineage>
</organism>
<proteinExistence type="predicted"/>
<feature type="region of interest" description="Disordered" evidence="1">
    <location>
        <begin position="1255"/>
        <end position="1327"/>
    </location>
</feature>
<sequence length="2356" mass="258592">MLREVVPSGSLGFFGGSQKIYMTSWHNRSFVAVVGNSRNVSLYTLDSQTLQATHWDTVDGNVACDFGVVTNDRLLLTCVEDTTTSSPVVNVYQVLEDTVGGNVSLSHHQVIRAEHPIDVKMWTQLDTTILMVAESLKMVNVTVETDSGTKVVTMANYETVSFVYEWAGEYFDAIQELPGTRPYSVTHIRIYNAHFIAMANFVNNKGHHNIYSTIYKYSLNVGHFVPFQQILTKGAYHFETFVLGSGLGSDTFLAVANHCEDNENDIPTSYAVAWLAIQVETNVILALASSMTGVTFYQFDGWNFVAKSLKDTKGAIDVGVNSISMVSLPDRILMGVSNHNPDKMSSNLFTLNINYTNSLDSYHHRADEWCQNRRGSIKKLDVTELEARVASAPQAASGHVFTQHVTITADLTVDHTANVTMVHVTEPDVHIPMDWSHLSDLQENVEKMAASVAAKVNDSIFVDSPQTWPADLHFADLKVESESKVDELFVNEVNGVTFPADDDVIRLTGASYSTLHSLSFEHVEAEVDTHVTNLTGRPFSSYVTLHGTHNITGNTTFLGVVKASVVESTSGYVDDLLVRNSTVLTTTGQQEYLGAFTCQSVNVFEIEPGTLNGVDINQFHRDVVTVDGTHDIYGTLSLEELVYQGNLETNVSANIDLVNPLRTDVTATQEVTAIHKLRNLEVEDLEVGGNVNSVKIPEDVFINGSDYFVYSASLSNVNAASIQIMKKLDHITVNNDDRLNILQTSGDQVVTAPKTFREFHLADTFLTPVLEKKRRSIPDECTLSSSTGITELEGNFEKLRGLLQGLSVTKEFLMLIRDAQPGKMVQVPIRFADLYAEVLKQEAISCALVQSDVVFTEMLTLADKPHTAVTPYVNRTWSADGLAVMILKLEGYVEDMKELFISYATEIMTWPKLVEFFHYARRQMADTVERDLPLLRLIKNLFDSQNSQRLINPVHSFCDSVCPVKGNENVCYLGIMVIRNIVRRIASYPSVLETTSIPSQKQDRAQMISLAIIERDIDALLGYLSADERLQESLHIASLCSFSKKWNMEDDNDQTALEVLLAFEDELENLSADLKRKRRSHEGVLATTADEVGDSWSGVTEGSTEDIIDSSNVRAFGNIVGGEFNASISLVPPEESSEVWSSLVVSFSETKFEPPSSYQMPVSLLQVKPTDSEQVKSESTSSPQGKTVTYPNPNSSDILLSLNGCSEFHTQVESDEHLYDLIPSHLLPHTHDITTHSHTTALHILDTIHKYTHTTTHDTHTTTPSHGTASTSHGPPPLLHMELPTHTHLQTTTTTTPSHGTTTTTTPSHGTTTTTTPSHGRTPPPILHTRHHFAWTTTTTTTTASHGTTTTMPSHGTASPVFRTKNSKKLLYHLGKTLKYLQTLNSSLPWNLHPTPSQDSSIPSYLKATSNIILENLELLANQPVDQLENLKNIFHSRAEQFARMMKYAKSSRNLKISQVFMEQLDHMGLLLQVSLKKVTETMAALEGYAEVIILSPTSSPTSAPTSSPTSAPTSSPTSAPTSSPTSAPTLLLHLRPHLSLPPPPPPPPLPPLLPPPPPPLLPPPPTSSPIHSTTTGTLTPSPTPSLWEELVSHHKEKTRTLATLRQFQAELVLLTTQWTSNYSLNPPSNSIKNRRSVPSEPQEAMAATLNVARSILETLASTPTSSSVPVYEQVINELQEIFQKYEDTSSGMTPVTEDDLARIRALTTQLLPAVDEVILLLENEVAELKHEIDAVEEELLGPILGGDHVGPPLPMSTEDQSSWEIFSLPKTHSLVPSSSMVHGLVSGYKIELLSQSLRQDMSIGDNATEFVVNHRDKIRNVAFKAHLRAGDVNGVNVTRLRESGVALDAARVNVSLSFVQHVGVAGNVTVEQINGVPAEEYVTKDGTFTFDAPVQFMEGVMMKENVTVTSTLNDLDLGNVTSKMARVTGAKNFQTDLVFGHVDAGSVDSPRVTISDVGFGDTVKKNESAIITGRKIFLGDLHVDSGPVQARDVAAETLDGANVTDLFFGSLRKSPRDLQVVEGGFKVQTLKIEKNFFSRHVVYKDEDCIIRGDLVLFGNTEVHNLGFHDSFDGVPFSRYEAGWLLQEANQTLKGHLTVAPNMNALRVVTLPGVTVQGVDVVSLNTSAMKVDESETFFGPVVFELVSSEGPVTVDGRVQGWDLSAEGIVQTASNPSGERVLVFTGTKTFLGETFYGADFNVTGLVNGVDLESVSAPFNYHHFHSDSAIFLGEVKGEEVHLGKDRDILDAGFADSFWRSDQPAFLPNTFSFDKVAAVHVTTNSTVNQVNLKDFDASVLRNYCAGGSQEVAGSFSFTNLTVSSLQTTFVQTETLDTWPASDLMNIMTQDEKQTITGRS</sequence>
<feature type="compositionally biased region" description="Low complexity" evidence="1">
    <location>
        <begin position="1499"/>
        <end position="1534"/>
    </location>
</feature>
<name>A0A423T7A9_PENVA</name>
<keyword evidence="3" id="KW-1185">Reference proteome</keyword>
<evidence type="ECO:0000313" key="3">
    <source>
        <dbReference type="Proteomes" id="UP000283509"/>
    </source>
</evidence>
<dbReference type="OrthoDB" id="6381923at2759"/>
<dbReference type="Proteomes" id="UP000283509">
    <property type="component" value="Unassembled WGS sequence"/>
</dbReference>
<feature type="compositionally biased region" description="Low complexity" evidence="1">
    <location>
        <begin position="1340"/>
        <end position="1351"/>
    </location>
</feature>
<reference evidence="2 3" key="1">
    <citation type="submission" date="2018-04" db="EMBL/GenBank/DDBJ databases">
        <authorList>
            <person name="Zhang X."/>
            <person name="Yuan J."/>
            <person name="Li F."/>
            <person name="Xiang J."/>
        </authorList>
    </citation>
    <scope>NUCLEOTIDE SEQUENCE [LARGE SCALE GENOMIC DNA]</scope>
    <source>
        <tissue evidence="2">Muscle</tissue>
    </source>
</reference>
<feature type="compositionally biased region" description="Low complexity" evidence="1">
    <location>
        <begin position="1569"/>
        <end position="1581"/>
    </location>
</feature>
<feature type="compositionally biased region" description="Low complexity" evidence="1">
    <location>
        <begin position="1284"/>
        <end position="1321"/>
    </location>
</feature>
<dbReference type="PANTHER" id="PTHR15261:SF4">
    <property type="entry name" value="THROMBOSPONDIN-TYPE LAMININ G DOMAIN AND EAR REPEAT-CONTAINING PROTEIN"/>
    <property type="match status" value="1"/>
</dbReference>
<evidence type="ECO:0000256" key="1">
    <source>
        <dbReference type="SAM" id="MobiDB-lite"/>
    </source>
</evidence>
<protein>
    <submittedName>
        <fullName evidence="2">Uncharacterized protein</fullName>
    </submittedName>
</protein>
<dbReference type="EMBL" id="QCYY01002175">
    <property type="protein sequence ID" value="ROT72327.1"/>
    <property type="molecule type" value="Genomic_DNA"/>
</dbReference>
<feature type="compositionally biased region" description="Polar residues" evidence="1">
    <location>
        <begin position="1177"/>
        <end position="1192"/>
    </location>
</feature>
<feature type="region of interest" description="Disordered" evidence="1">
    <location>
        <begin position="1169"/>
        <end position="1192"/>
    </location>
</feature>
<gene>
    <name evidence="2" type="ORF">C7M84_009292</name>
</gene>
<dbReference type="InterPro" id="IPR005492">
    <property type="entry name" value="EPTP"/>
</dbReference>
<feature type="region of interest" description="Disordered" evidence="1">
    <location>
        <begin position="1340"/>
        <end position="1361"/>
    </location>
</feature>
<evidence type="ECO:0000313" key="2">
    <source>
        <dbReference type="EMBL" id="ROT72327.1"/>
    </source>
</evidence>
<dbReference type="Pfam" id="PF03736">
    <property type="entry name" value="EPTP"/>
    <property type="match status" value="1"/>
</dbReference>
<feature type="region of interest" description="Disordered" evidence="1">
    <location>
        <begin position="1499"/>
        <end position="1583"/>
    </location>
</feature>
<feature type="compositionally biased region" description="Low complexity" evidence="1">
    <location>
        <begin position="1261"/>
        <end position="1273"/>
    </location>
</feature>
<comment type="caution">
    <text evidence="2">The sequence shown here is derived from an EMBL/GenBank/DDBJ whole genome shotgun (WGS) entry which is preliminary data.</text>
</comment>